<dbReference type="EMBL" id="GBRH01256633">
    <property type="protein sequence ID" value="JAD41262.1"/>
    <property type="molecule type" value="Transcribed_RNA"/>
</dbReference>
<proteinExistence type="predicted"/>
<sequence length="46" mass="5393">MAGLTIPLETTTSWSRRQKTKVRMEVGMQLVEAMVWWSWPWKAVEG</sequence>
<name>A0A0A9A2I1_ARUDO</name>
<reference evidence="1" key="2">
    <citation type="journal article" date="2015" name="Data Brief">
        <title>Shoot transcriptome of the giant reed, Arundo donax.</title>
        <authorList>
            <person name="Barrero R.A."/>
            <person name="Guerrero F.D."/>
            <person name="Moolhuijzen P."/>
            <person name="Goolsby J.A."/>
            <person name="Tidwell J."/>
            <person name="Bellgard S.E."/>
            <person name="Bellgard M.I."/>
        </authorList>
    </citation>
    <scope>NUCLEOTIDE SEQUENCE</scope>
    <source>
        <tissue evidence="1">Shoot tissue taken approximately 20 cm above the soil surface</tissue>
    </source>
</reference>
<protein>
    <submittedName>
        <fullName evidence="1">Uncharacterized protein</fullName>
    </submittedName>
</protein>
<organism evidence="1">
    <name type="scientific">Arundo donax</name>
    <name type="common">Giant reed</name>
    <name type="synonym">Donax arundinaceus</name>
    <dbReference type="NCBI Taxonomy" id="35708"/>
    <lineage>
        <taxon>Eukaryota</taxon>
        <taxon>Viridiplantae</taxon>
        <taxon>Streptophyta</taxon>
        <taxon>Embryophyta</taxon>
        <taxon>Tracheophyta</taxon>
        <taxon>Spermatophyta</taxon>
        <taxon>Magnoliopsida</taxon>
        <taxon>Liliopsida</taxon>
        <taxon>Poales</taxon>
        <taxon>Poaceae</taxon>
        <taxon>PACMAD clade</taxon>
        <taxon>Arundinoideae</taxon>
        <taxon>Arundineae</taxon>
        <taxon>Arundo</taxon>
    </lineage>
</organism>
<accession>A0A0A9A2I1</accession>
<evidence type="ECO:0000313" key="1">
    <source>
        <dbReference type="EMBL" id="JAD41262.1"/>
    </source>
</evidence>
<reference evidence="1" key="1">
    <citation type="submission" date="2014-09" db="EMBL/GenBank/DDBJ databases">
        <authorList>
            <person name="Magalhaes I.L.F."/>
            <person name="Oliveira U."/>
            <person name="Santos F.R."/>
            <person name="Vidigal T.H.D.A."/>
            <person name="Brescovit A.D."/>
            <person name="Santos A.J."/>
        </authorList>
    </citation>
    <scope>NUCLEOTIDE SEQUENCE</scope>
    <source>
        <tissue evidence="1">Shoot tissue taken approximately 20 cm above the soil surface</tissue>
    </source>
</reference>
<dbReference type="AlphaFoldDB" id="A0A0A9A2I1"/>